<dbReference type="Proteomes" id="UP001236076">
    <property type="component" value="Segment"/>
</dbReference>
<evidence type="ECO:0000313" key="1">
    <source>
        <dbReference type="EMBL" id="UZZ64367.1"/>
    </source>
</evidence>
<keyword evidence="2" id="KW-1185">Reference proteome</keyword>
<accession>A0AAE9PXX2</accession>
<dbReference type="EMBL" id="OP744025">
    <property type="protein sequence ID" value="UZZ64367.1"/>
    <property type="molecule type" value="Genomic_DNA"/>
</dbReference>
<gene>
    <name evidence="1" type="ORF">A54_127</name>
</gene>
<protein>
    <submittedName>
        <fullName evidence="1">Uncharacterized protein</fullName>
    </submittedName>
</protein>
<organism evidence="1 2">
    <name type="scientific">Escherichia phage A5-4</name>
    <dbReference type="NCBI Taxonomy" id="2996162"/>
    <lineage>
        <taxon>Viruses</taxon>
        <taxon>Duplodnaviria</taxon>
        <taxon>Heunggongvirae</taxon>
        <taxon>Uroviricota</taxon>
        <taxon>Caudoviricetes</taxon>
        <taxon>Vequintavirinae</taxon>
    </lineage>
</organism>
<reference evidence="1 2" key="1">
    <citation type="submission" date="2022-10" db="EMBL/GenBank/DDBJ databases">
        <authorList>
            <person name="Cortes-Martin A."/>
            <person name="Buttimer C.T.H."/>
            <person name="Hill C."/>
        </authorList>
    </citation>
    <scope>NUCLEOTIDE SEQUENCE [LARGE SCALE GENOMIC DNA]</scope>
</reference>
<evidence type="ECO:0000313" key="2">
    <source>
        <dbReference type="Proteomes" id="UP001236076"/>
    </source>
</evidence>
<name>A0AAE9PXX2_9CAUD</name>
<proteinExistence type="predicted"/>
<sequence length="71" mass="8417">MLKLVKGLKFRGKEINCLLPIPVVEYLEMEECEDIDEEVYIMICALYPEWKDMVDQAFMTFGGWYNESSDR</sequence>